<dbReference type="AlphaFoldDB" id="A0A3M8HFD3"/>
<organism evidence="4 5">
    <name type="scientific">Lysinibacillus halotolerans</name>
    <dbReference type="NCBI Taxonomy" id="1368476"/>
    <lineage>
        <taxon>Bacteria</taxon>
        <taxon>Bacillati</taxon>
        <taxon>Bacillota</taxon>
        <taxon>Bacilli</taxon>
        <taxon>Bacillales</taxon>
        <taxon>Bacillaceae</taxon>
        <taxon>Lysinibacillus</taxon>
    </lineage>
</organism>
<dbReference type="PROSITE" id="PS51186">
    <property type="entry name" value="GNAT"/>
    <property type="match status" value="1"/>
</dbReference>
<evidence type="ECO:0000313" key="4">
    <source>
        <dbReference type="EMBL" id="RND01120.1"/>
    </source>
</evidence>
<keyword evidence="2" id="KW-0012">Acyltransferase</keyword>
<dbReference type="SUPFAM" id="SSF55729">
    <property type="entry name" value="Acyl-CoA N-acyltransferases (Nat)"/>
    <property type="match status" value="1"/>
</dbReference>
<dbReference type="GO" id="GO:0016747">
    <property type="term" value="F:acyltransferase activity, transferring groups other than amino-acyl groups"/>
    <property type="evidence" value="ECO:0007669"/>
    <property type="project" value="InterPro"/>
</dbReference>
<dbReference type="InterPro" id="IPR050832">
    <property type="entry name" value="Bact_Acetyltransf"/>
</dbReference>
<evidence type="ECO:0000256" key="2">
    <source>
        <dbReference type="ARBA" id="ARBA00023315"/>
    </source>
</evidence>
<proteinExistence type="predicted"/>
<dbReference type="InterPro" id="IPR000182">
    <property type="entry name" value="GNAT_dom"/>
</dbReference>
<dbReference type="PANTHER" id="PTHR43877:SF5">
    <property type="entry name" value="BLL8307 PROTEIN"/>
    <property type="match status" value="1"/>
</dbReference>
<dbReference type="PANTHER" id="PTHR43877">
    <property type="entry name" value="AMINOALKYLPHOSPHONATE N-ACETYLTRANSFERASE-RELATED-RELATED"/>
    <property type="match status" value="1"/>
</dbReference>
<dbReference type="CDD" id="cd04301">
    <property type="entry name" value="NAT_SF"/>
    <property type="match status" value="1"/>
</dbReference>
<dbReference type="EMBL" id="RHLQ01000003">
    <property type="protein sequence ID" value="RND01120.1"/>
    <property type="molecule type" value="Genomic_DNA"/>
</dbReference>
<dbReference type="OrthoDB" id="9803233at2"/>
<sequence length="164" mass="18695">MEIKLDDLTGTKITRLIGDHLQNMGEKSPPESIHALNLEQLKSPDITFWSAWEGEELLGCGALKELSKDHGEIKSMKTSPDHLRKGVARQILQHILEEAIKRGYQRLSLETGSMDAFEPARRLYTNFGFTYCEPFANYVEDPNSVFMTKKLNIKSLLFKLKLLV</sequence>
<dbReference type="Gene3D" id="3.40.630.30">
    <property type="match status" value="1"/>
</dbReference>
<accession>A0A3M8HFD3</accession>
<name>A0A3M8HFD3_9BACI</name>
<protein>
    <submittedName>
        <fullName evidence="4">GNAT family N-acetyltransferase</fullName>
    </submittedName>
</protein>
<feature type="domain" description="N-acetyltransferase" evidence="3">
    <location>
        <begin position="8"/>
        <end position="152"/>
    </location>
</feature>
<dbReference type="Pfam" id="PF00583">
    <property type="entry name" value="Acetyltransf_1"/>
    <property type="match status" value="1"/>
</dbReference>
<evidence type="ECO:0000313" key="5">
    <source>
        <dbReference type="Proteomes" id="UP000279909"/>
    </source>
</evidence>
<evidence type="ECO:0000259" key="3">
    <source>
        <dbReference type="PROSITE" id="PS51186"/>
    </source>
</evidence>
<evidence type="ECO:0000256" key="1">
    <source>
        <dbReference type="ARBA" id="ARBA00022679"/>
    </source>
</evidence>
<reference evidence="4 5" key="1">
    <citation type="journal article" date="2014" name="Int. J. Syst. Evol. Microbiol.">
        <title>Lysinibacillus halotolerans sp. nov., isolated from saline-alkaline soil.</title>
        <authorList>
            <person name="Kong D."/>
            <person name="Wang Y."/>
            <person name="Zhao B."/>
            <person name="Li Y."/>
            <person name="Song J."/>
            <person name="Zhai Y."/>
            <person name="Zhang C."/>
            <person name="Wang H."/>
            <person name="Chen X."/>
            <person name="Zhao B."/>
            <person name="Ruan Z."/>
        </authorList>
    </citation>
    <scope>NUCLEOTIDE SEQUENCE [LARGE SCALE GENOMIC DNA]</scope>
    <source>
        <strain evidence="4 5">MCCC 1A12703</strain>
    </source>
</reference>
<keyword evidence="1 4" id="KW-0808">Transferase</keyword>
<dbReference type="Proteomes" id="UP000279909">
    <property type="component" value="Unassembled WGS sequence"/>
</dbReference>
<gene>
    <name evidence="4" type="ORF">EC501_02380</name>
</gene>
<dbReference type="InterPro" id="IPR016181">
    <property type="entry name" value="Acyl_CoA_acyltransferase"/>
</dbReference>
<comment type="caution">
    <text evidence="4">The sequence shown here is derived from an EMBL/GenBank/DDBJ whole genome shotgun (WGS) entry which is preliminary data.</text>
</comment>
<keyword evidence="5" id="KW-1185">Reference proteome</keyword>
<dbReference type="RefSeq" id="WP_122970688.1">
    <property type="nucleotide sequence ID" value="NZ_RHLQ01000003.1"/>
</dbReference>